<name>A0A212Q191_9PROT</name>
<organism evidence="1 2">
    <name type="scientific">Arboricoccus pini</name>
    <dbReference type="NCBI Taxonomy" id="1963835"/>
    <lineage>
        <taxon>Bacteria</taxon>
        <taxon>Pseudomonadati</taxon>
        <taxon>Pseudomonadota</taxon>
        <taxon>Alphaproteobacteria</taxon>
        <taxon>Geminicoccales</taxon>
        <taxon>Geminicoccaceae</taxon>
        <taxon>Arboricoccus</taxon>
    </lineage>
</organism>
<dbReference type="Pfam" id="PF00300">
    <property type="entry name" value="His_Phos_1"/>
    <property type="match status" value="1"/>
</dbReference>
<dbReference type="InterPro" id="IPR029033">
    <property type="entry name" value="His_PPase_superfam"/>
</dbReference>
<dbReference type="PANTHER" id="PTHR48100">
    <property type="entry name" value="BROAD-SPECIFICITY PHOSPHATASE YOR283W-RELATED"/>
    <property type="match status" value="1"/>
</dbReference>
<dbReference type="InterPro" id="IPR050275">
    <property type="entry name" value="PGM_Phosphatase"/>
</dbReference>
<dbReference type="AlphaFoldDB" id="A0A212Q191"/>
<sequence>MSTCLFIRHAPTFWNETGRIQGQSDVPLSPAGREQAAAWRLPARYAGAACLCSPLNRAMETARLIGFPTPATDPRLREMCWGSFEGFTLDELRASMGRRFQALEARGLDFRPPGGESPREVTVRLQAVLQELAARDISQVVVAHKGILRALVVLATGWPMLGKPPLAPTRDEALELELDETGRPERLRLVGLRRADRSCAF</sequence>
<dbReference type="GO" id="GO:0005737">
    <property type="term" value="C:cytoplasm"/>
    <property type="evidence" value="ECO:0007669"/>
    <property type="project" value="TreeGrafter"/>
</dbReference>
<reference evidence="1 2" key="1">
    <citation type="submission" date="2017-06" db="EMBL/GenBank/DDBJ databases">
        <authorList>
            <person name="Kim H.J."/>
            <person name="Triplett B.A."/>
        </authorList>
    </citation>
    <scope>NUCLEOTIDE SEQUENCE [LARGE SCALE GENOMIC DNA]</scope>
    <source>
        <strain evidence="1 2">B29T1</strain>
    </source>
</reference>
<keyword evidence="2" id="KW-1185">Reference proteome</keyword>
<protein>
    <submittedName>
        <fullName evidence="1">Probable phosphoglycerate mutase</fullName>
    </submittedName>
</protein>
<proteinExistence type="predicted"/>
<dbReference type="SMART" id="SM00855">
    <property type="entry name" value="PGAM"/>
    <property type="match status" value="1"/>
</dbReference>
<evidence type="ECO:0000313" key="1">
    <source>
        <dbReference type="EMBL" id="SNB53105.1"/>
    </source>
</evidence>
<gene>
    <name evidence="1" type="ORF">SAMN07250955_101337</name>
</gene>
<dbReference type="PANTHER" id="PTHR48100:SF1">
    <property type="entry name" value="HISTIDINE PHOSPHATASE FAMILY PROTEIN-RELATED"/>
    <property type="match status" value="1"/>
</dbReference>
<dbReference type="EMBL" id="FYEH01000001">
    <property type="protein sequence ID" value="SNB53105.1"/>
    <property type="molecule type" value="Genomic_DNA"/>
</dbReference>
<evidence type="ECO:0000313" key="2">
    <source>
        <dbReference type="Proteomes" id="UP000197065"/>
    </source>
</evidence>
<dbReference type="SUPFAM" id="SSF53254">
    <property type="entry name" value="Phosphoglycerate mutase-like"/>
    <property type="match status" value="1"/>
</dbReference>
<dbReference type="GO" id="GO:0016791">
    <property type="term" value="F:phosphatase activity"/>
    <property type="evidence" value="ECO:0007669"/>
    <property type="project" value="TreeGrafter"/>
</dbReference>
<dbReference type="OrthoDB" id="9781415at2"/>
<dbReference type="RefSeq" id="WP_088559644.1">
    <property type="nucleotide sequence ID" value="NZ_FYEH01000001.1"/>
</dbReference>
<dbReference type="InterPro" id="IPR013078">
    <property type="entry name" value="His_Pase_superF_clade-1"/>
</dbReference>
<dbReference type="Gene3D" id="3.40.50.1240">
    <property type="entry name" value="Phosphoglycerate mutase-like"/>
    <property type="match status" value="1"/>
</dbReference>
<dbReference type="Proteomes" id="UP000197065">
    <property type="component" value="Unassembled WGS sequence"/>
</dbReference>
<dbReference type="CDD" id="cd07067">
    <property type="entry name" value="HP_PGM_like"/>
    <property type="match status" value="1"/>
</dbReference>
<accession>A0A212Q191</accession>